<dbReference type="UniPathway" id="UPA00053">
    <property type="reaction ID" value="UER00085"/>
</dbReference>
<dbReference type="FunFam" id="3.40.50.1970:FF:000001">
    <property type="entry name" value="3-dehydroquinate synthase"/>
    <property type="match status" value="1"/>
</dbReference>
<evidence type="ECO:0000256" key="1">
    <source>
        <dbReference type="ARBA" id="ARBA00001393"/>
    </source>
</evidence>
<keyword evidence="11 18" id="KW-0479">Metal-binding</keyword>
<dbReference type="HAMAP" id="MF_00110">
    <property type="entry name" value="DHQ_synthase"/>
    <property type="match status" value="1"/>
</dbReference>
<keyword evidence="17 18" id="KW-0170">Cobalt</keyword>
<dbReference type="GO" id="GO:0009423">
    <property type="term" value="P:chorismate biosynthetic process"/>
    <property type="evidence" value="ECO:0007669"/>
    <property type="project" value="UniProtKB-UniRule"/>
</dbReference>
<evidence type="ECO:0000256" key="16">
    <source>
        <dbReference type="ARBA" id="ARBA00023239"/>
    </source>
</evidence>
<dbReference type="EC" id="4.2.3.4" evidence="7 18"/>
<comment type="similarity">
    <text evidence="6 18">Belongs to the sugar phosphate cyclases superfamily. Dehydroquinate synthase family.</text>
</comment>
<accession>A0A1K0IKZ8</accession>
<gene>
    <name evidence="18 21" type="primary">aroB</name>
    <name evidence="21" type="ORF">CNECB9_430005</name>
</gene>
<dbReference type="Gene3D" id="3.40.50.1970">
    <property type="match status" value="1"/>
</dbReference>
<dbReference type="GO" id="GO:0005737">
    <property type="term" value="C:cytoplasm"/>
    <property type="evidence" value="ECO:0007669"/>
    <property type="project" value="UniProtKB-SubCell"/>
</dbReference>
<keyword evidence="12 18" id="KW-0547">Nucleotide-binding</keyword>
<dbReference type="RefSeq" id="WP_340527679.1">
    <property type="nucleotide sequence ID" value="NZ_FMSH01000368.1"/>
</dbReference>
<dbReference type="PANTHER" id="PTHR43622">
    <property type="entry name" value="3-DEHYDROQUINATE SYNTHASE"/>
    <property type="match status" value="1"/>
</dbReference>
<evidence type="ECO:0000256" key="2">
    <source>
        <dbReference type="ARBA" id="ARBA00001911"/>
    </source>
</evidence>
<evidence type="ECO:0000256" key="4">
    <source>
        <dbReference type="ARBA" id="ARBA00004496"/>
    </source>
</evidence>
<dbReference type="CDD" id="cd08195">
    <property type="entry name" value="DHQS"/>
    <property type="match status" value="1"/>
</dbReference>
<keyword evidence="9 18" id="KW-0963">Cytoplasm</keyword>
<evidence type="ECO:0000256" key="17">
    <source>
        <dbReference type="ARBA" id="ARBA00023285"/>
    </source>
</evidence>
<dbReference type="Pfam" id="PF24621">
    <property type="entry name" value="DHQS_C"/>
    <property type="match status" value="1"/>
</dbReference>
<name>A0A1K0IKZ8_CUPNE</name>
<dbReference type="GO" id="GO:0003856">
    <property type="term" value="F:3-dehydroquinate synthase activity"/>
    <property type="evidence" value="ECO:0007669"/>
    <property type="project" value="UniProtKB-UniRule"/>
</dbReference>
<evidence type="ECO:0000256" key="5">
    <source>
        <dbReference type="ARBA" id="ARBA00004661"/>
    </source>
</evidence>
<evidence type="ECO:0000256" key="11">
    <source>
        <dbReference type="ARBA" id="ARBA00022723"/>
    </source>
</evidence>
<evidence type="ECO:0000256" key="13">
    <source>
        <dbReference type="ARBA" id="ARBA00022833"/>
    </source>
</evidence>
<keyword evidence="16 18" id="KW-0456">Lyase</keyword>
<evidence type="ECO:0000256" key="18">
    <source>
        <dbReference type="HAMAP-Rule" id="MF_00110"/>
    </source>
</evidence>
<evidence type="ECO:0000256" key="9">
    <source>
        <dbReference type="ARBA" id="ARBA00022490"/>
    </source>
</evidence>
<evidence type="ECO:0000256" key="3">
    <source>
        <dbReference type="ARBA" id="ARBA00003485"/>
    </source>
</evidence>
<evidence type="ECO:0000256" key="15">
    <source>
        <dbReference type="ARBA" id="ARBA00023141"/>
    </source>
</evidence>
<comment type="subcellular location">
    <subcellularLocation>
        <location evidence="4 18">Cytoplasm</location>
    </subcellularLocation>
</comment>
<feature type="binding site" evidence="18">
    <location>
        <begin position="71"/>
        <end position="76"/>
    </location>
    <ligand>
        <name>NAD(+)</name>
        <dbReference type="ChEBI" id="CHEBI:57540"/>
    </ligand>
</feature>
<evidence type="ECO:0000313" key="21">
    <source>
        <dbReference type="EMBL" id="SCU84241.1"/>
    </source>
</evidence>
<feature type="binding site" evidence="18">
    <location>
        <begin position="129"/>
        <end position="130"/>
    </location>
    <ligand>
        <name>NAD(+)</name>
        <dbReference type="ChEBI" id="CHEBI:57540"/>
    </ligand>
</feature>
<evidence type="ECO:0000256" key="8">
    <source>
        <dbReference type="ARBA" id="ARBA00017684"/>
    </source>
</evidence>
<sequence>MITLEVDLGERSYPIHIGTGLLDNAELLRPHVRGQHAVIVTNETVGPLYAARVEAALAALGKTVRTVTLPDGEAFKHWETLNRIFDALLQAGADRKTTLVALGGGVVGDMTGFAAACYMRGVPFIQMPTTLLAQVDSSVGGKTGINHPLGKNMIGAFHQPNAVIADIDTLRTLPARELAAGMAEVIKHGAIADAEYFGWIERNIKPLNTCDPDLMALAVQRSCEIKAGVVAQDEREGGLRAILNFGHTFGHAIEAGMGYGAWLHGEAVGCGMVMAADLSHRLGFIDTETRARIRELTQAANLPVVAPELGADRYIELMKVDKKAEAGSIKFILLKQLGEAFITTVPDADLRATLAHAVLKPPTEAPVA</sequence>
<evidence type="ECO:0000259" key="19">
    <source>
        <dbReference type="Pfam" id="PF01761"/>
    </source>
</evidence>
<dbReference type="PIRSF" id="PIRSF001455">
    <property type="entry name" value="DHQ_synth"/>
    <property type="match status" value="1"/>
</dbReference>
<feature type="binding site" evidence="18">
    <location>
        <position position="142"/>
    </location>
    <ligand>
        <name>NAD(+)</name>
        <dbReference type="ChEBI" id="CHEBI:57540"/>
    </ligand>
</feature>
<feature type="domain" description="3-dehydroquinate synthase N-terminal" evidence="19">
    <location>
        <begin position="67"/>
        <end position="179"/>
    </location>
</feature>
<evidence type="ECO:0000256" key="7">
    <source>
        <dbReference type="ARBA" id="ARBA00013031"/>
    </source>
</evidence>
<dbReference type="SUPFAM" id="SSF56796">
    <property type="entry name" value="Dehydroquinate synthase-like"/>
    <property type="match status" value="1"/>
</dbReference>
<evidence type="ECO:0000256" key="12">
    <source>
        <dbReference type="ARBA" id="ARBA00022741"/>
    </source>
</evidence>
<dbReference type="AlphaFoldDB" id="A0A1K0IKZ8"/>
<dbReference type="NCBIfam" id="TIGR01357">
    <property type="entry name" value="aroB"/>
    <property type="match status" value="1"/>
</dbReference>
<dbReference type="GO" id="GO:0046872">
    <property type="term" value="F:metal ion binding"/>
    <property type="evidence" value="ECO:0007669"/>
    <property type="project" value="UniProtKB-KW"/>
</dbReference>
<organism evidence="21">
    <name type="scientific">Cupriavidus necator</name>
    <name type="common">Alcaligenes eutrophus</name>
    <name type="synonym">Ralstonia eutropha</name>
    <dbReference type="NCBI Taxonomy" id="106590"/>
    <lineage>
        <taxon>Bacteria</taxon>
        <taxon>Pseudomonadati</taxon>
        <taxon>Pseudomonadota</taxon>
        <taxon>Betaproteobacteria</taxon>
        <taxon>Burkholderiales</taxon>
        <taxon>Burkholderiaceae</taxon>
        <taxon>Cupriavidus</taxon>
    </lineage>
</organism>
<feature type="binding site" evidence="18">
    <location>
        <begin position="169"/>
        <end position="172"/>
    </location>
    <ligand>
        <name>NAD(+)</name>
        <dbReference type="ChEBI" id="CHEBI:57540"/>
    </ligand>
</feature>
<dbReference type="EMBL" id="FMSH01000368">
    <property type="protein sequence ID" value="SCU84241.1"/>
    <property type="molecule type" value="Genomic_DNA"/>
</dbReference>
<evidence type="ECO:0000256" key="10">
    <source>
        <dbReference type="ARBA" id="ARBA00022605"/>
    </source>
</evidence>
<comment type="cofactor">
    <cofactor evidence="18">
        <name>Co(2+)</name>
        <dbReference type="ChEBI" id="CHEBI:48828"/>
    </cofactor>
    <cofactor evidence="18">
        <name>Zn(2+)</name>
        <dbReference type="ChEBI" id="CHEBI:29105"/>
    </cofactor>
    <text evidence="18">Binds 1 divalent metal cation per subunit. Can use either Co(2+) or Zn(2+).</text>
</comment>
<comment type="pathway">
    <text evidence="5 18">Metabolic intermediate biosynthesis; chorismate biosynthesis; chorismate from D-erythrose 4-phosphate and phosphoenolpyruvate: step 2/7.</text>
</comment>
<comment type="catalytic activity">
    <reaction evidence="1 18">
        <text>7-phospho-2-dehydro-3-deoxy-D-arabino-heptonate = 3-dehydroquinate + phosphate</text>
        <dbReference type="Rhea" id="RHEA:21968"/>
        <dbReference type="ChEBI" id="CHEBI:32364"/>
        <dbReference type="ChEBI" id="CHEBI:43474"/>
        <dbReference type="ChEBI" id="CHEBI:58394"/>
        <dbReference type="EC" id="4.2.3.4"/>
    </reaction>
</comment>
<keyword evidence="15 18" id="KW-0057">Aromatic amino acid biosynthesis</keyword>
<feature type="domain" description="3-dehydroquinate synthase C-terminal" evidence="20">
    <location>
        <begin position="181"/>
        <end position="324"/>
    </location>
</feature>
<dbReference type="InterPro" id="IPR056179">
    <property type="entry name" value="DHQS_C"/>
</dbReference>
<dbReference type="InterPro" id="IPR030963">
    <property type="entry name" value="DHQ_synth_fam"/>
</dbReference>
<feature type="binding site" evidence="18">
    <location>
        <position position="151"/>
    </location>
    <ligand>
        <name>NAD(+)</name>
        <dbReference type="ChEBI" id="CHEBI:57540"/>
    </ligand>
</feature>
<feature type="binding site" evidence="18">
    <location>
        <begin position="105"/>
        <end position="109"/>
    </location>
    <ligand>
        <name>NAD(+)</name>
        <dbReference type="ChEBI" id="CHEBI:57540"/>
    </ligand>
</feature>
<reference evidence="21" key="1">
    <citation type="submission" date="2016-09" db="EMBL/GenBank/DDBJ databases">
        <authorList>
            <person name="Capua I."/>
            <person name="De Benedictis P."/>
            <person name="Joannis T."/>
            <person name="Lombin L.H."/>
            <person name="Cattoli G."/>
        </authorList>
    </citation>
    <scope>NUCLEOTIDE SEQUENCE</scope>
    <source>
        <strain evidence="21">B9</strain>
    </source>
</reference>
<dbReference type="PANTHER" id="PTHR43622:SF7">
    <property type="entry name" value="3-DEHYDROQUINATE SYNTHASE, CHLOROPLASTIC"/>
    <property type="match status" value="1"/>
</dbReference>
<dbReference type="Gene3D" id="1.20.1090.10">
    <property type="entry name" value="Dehydroquinate synthase-like - alpha domain"/>
    <property type="match status" value="1"/>
</dbReference>
<keyword evidence="14 18" id="KW-0520">NAD</keyword>
<feature type="binding site" evidence="18">
    <location>
        <position position="184"/>
    </location>
    <ligand>
        <name>Zn(2+)</name>
        <dbReference type="ChEBI" id="CHEBI:29105"/>
    </ligand>
</feature>
<evidence type="ECO:0000256" key="6">
    <source>
        <dbReference type="ARBA" id="ARBA00005412"/>
    </source>
</evidence>
<keyword evidence="13 18" id="KW-0862">Zinc</keyword>
<dbReference type="Pfam" id="PF01761">
    <property type="entry name" value="DHQ_synthase"/>
    <property type="match status" value="1"/>
</dbReference>
<protein>
    <recommendedName>
        <fullName evidence="8 18">3-dehydroquinate synthase</fullName>
        <shortName evidence="18">DHQS</shortName>
        <ecNumber evidence="7 18">4.2.3.4</ecNumber>
    </recommendedName>
</protein>
<feature type="binding site" evidence="18">
    <location>
        <position position="247"/>
    </location>
    <ligand>
        <name>Zn(2+)</name>
        <dbReference type="ChEBI" id="CHEBI:29105"/>
    </ligand>
</feature>
<comment type="cofactor">
    <cofactor evidence="2 18">
        <name>NAD(+)</name>
        <dbReference type="ChEBI" id="CHEBI:57540"/>
    </cofactor>
</comment>
<proteinExistence type="inferred from homology"/>
<feature type="binding site" evidence="18">
    <location>
        <position position="264"/>
    </location>
    <ligand>
        <name>Zn(2+)</name>
        <dbReference type="ChEBI" id="CHEBI:29105"/>
    </ligand>
</feature>
<dbReference type="InterPro" id="IPR030960">
    <property type="entry name" value="DHQS/DOIS_N"/>
</dbReference>
<dbReference type="GO" id="GO:0008652">
    <property type="term" value="P:amino acid biosynthetic process"/>
    <property type="evidence" value="ECO:0007669"/>
    <property type="project" value="UniProtKB-KW"/>
</dbReference>
<dbReference type="GO" id="GO:0000166">
    <property type="term" value="F:nucleotide binding"/>
    <property type="evidence" value="ECO:0007669"/>
    <property type="project" value="UniProtKB-KW"/>
</dbReference>
<dbReference type="InterPro" id="IPR050071">
    <property type="entry name" value="Dehydroquinate_synthase"/>
</dbReference>
<comment type="function">
    <text evidence="3 18">Catalyzes the conversion of 3-deoxy-D-arabino-heptulosonate 7-phosphate (DAHP) to dehydroquinate (DHQ).</text>
</comment>
<evidence type="ECO:0000259" key="20">
    <source>
        <dbReference type="Pfam" id="PF24621"/>
    </source>
</evidence>
<evidence type="ECO:0000256" key="14">
    <source>
        <dbReference type="ARBA" id="ARBA00023027"/>
    </source>
</evidence>
<dbReference type="GO" id="GO:0009073">
    <property type="term" value="P:aromatic amino acid family biosynthetic process"/>
    <property type="evidence" value="ECO:0007669"/>
    <property type="project" value="UniProtKB-KW"/>
</dbReference>
<dbReference type="InterPro" id="IPR016037">
    <property type="entry name" value="DHQ_synth_AroB"/>
</dbReference>
<keyword evidence="10 18" id="KW-0028">Amino-acid biosynthesis</keyword>